<organism evidence="1 2">
    <name type="scientific">Pluteus cervinus</name>
    <dbReference type="NCBI Taxonomy" id="181527"/>
    <lineage>
        <taxon>Eukaryota</taxon>
        <taxon>Fungi</taxon>
        <taxon>Dikarya</taxon>
        <taxon>Basidiomycota</taxon>
        <taxon>Agaricomycotina</taxon>
        <taxon>Agaricomycetes</taxon>
        <taxon>Agaricomycetidae</taxon>
        <taxon>Agaricales</taxon>
        <taxon>Pluteineae</taxon>
        <taxon>Pluteaceae</taxon>
        <taxon>Pluteus</taxon>
    </lineage>
</organism>
<reference evidence="1 2" key="1">
    <citation type="journal article" date="2019" name="Nat. Ecol. Evol.">
        <title>Megaphylogeny resolves global patterns of mushroom evolution.</title>
        <authorList>
            <person name="Varga T."/>
            <person name="Krizsan K."/>
            <person name="Foldi C."/>
            <person name="Dima B."/>
            <person name="Sanchez-Garcia M."/>
            <person name="Sanchez-Ramirez S."/>
            <person name="Szollosi G.J."/>
            <person name="Szarkandi J.G."/>
            <person name="Papp V."/>
            <person name="Albert L."/>
            <person name="Andreopoulos W."/>
            <person name="Angelini C."/>
            <person name="Antonin V."/>
            <person name="Barry K.W."/>
            <person name="Bougher N.L."/>
            <person name="Buchanan P."/>
            <person name="Buyck B."/>
            <person name="Bense V."/>
            <person name="Catcheside P."/>
            <person name="Chovatia M."/>
            <person name="Cooper J."/>
            <person name="Damon W."/>
            <person name="Desjardin D."/>
            <person name="Finy P."/>
            <person name="Geml J."/>
            <person name="Haridas S."/>
            <person name="Hughes K."/>
            <person name="Justo A."/>
            <person name="Karasinski D."/>
            <person name="Kautmanova I."/>
            <person name="Kiss B."/>
            <person name="Kocsube S."/>
            <person name="Kotiranta H."/>
            <person name="LaButti K.M."/>
            <person name="Lechner B.E."/>
            <person name="Liimatainen K."/>
            <person name="Lipzen A."/>
            <person name="Lukacs Z."/>
            <person name="Mihaltcheva S."/>
            <person name="Morgado L.N."/>
            <person name="Niskanen T."/>
            <person name="Noordeloos M.E."/>
            <person name="Ohm R.A."/>
            <person name="Ortiz-Santana B."/>
            <person name="Ovrebo C."/>
            <person name="Racz N."/>
            <person name="Riley R."/>
            <person name="Savchenko A."/>
            <person name="Shiryaev A."/>
            <person name="Soop K."/>
            <person name="Spirin V."/>
            <person name="Szebenyi C."/>
            <person name="Tomsovsky M."/>
            <person name="Tulloss R.E."/>
            <person name="Uehling J."/>
            <person name="Grigoriev I.V."/>
            <person name="Vagvolgyi C."/>
            <person name="Papp T."/>
            <person name="Martin F.M."/>
            <person name="Miettinen O."/>
            <person name="Hibbett D.S."/>
            <person name="Nagy L.G."/>
        </authorList>
    </citation>
    <scope>NUCLEOTIDE SEQUENCE [LARGE SCALE GENOMIC DNA]</scope>
    <source>
        <strain evidence="1 2">NL-1719</strain>
    </source>
</reference>
<dbReference type="Proteomes" id="UP000308600">
    <property type="component" value="Unassembled WGS sequence"/>
</dbReference>
<gene>
    <name evidence="1" type="ORF">BDN72DRAFT_760437</name>
</gene>
<dbReference type="EMBL" id="ML208270">
    <property type="protein sequence ID" value="TFK74180.1"/>
    <property type="molecule type" value="Genomic_DNA"/>
</dbReference>
<evidence type="ECO:0000313" key="1">
    <source>
        <dbReference type="EMBL" id="TFK74180.1"/>
    </source>
</evidence>
<proteinExistence type="predicted"/>
<evidence type="ECO:0000313" key="2">
    <source>
        <dbReference type="Proteomes" id="UP000308600"/>
    </source>
</evidence>
<protein>
    <submittedName>
        <fullName evidence="1">Uncharacterized protein</fullName>
    </submittedName>
</protein>
<keyword evidence="2" id="KW-1185">Reference proteome</keyword>
<accession>A0ACD3B8M6</accession>
<sequence>MGCHRKGHTLSLPYKPAFCYLLHRLAHLLVFCSLFPVTSKTKRSSLTITRPSSRETAPPCTLYTLTLPWTRPTVISLASHPAPSPSPYRTCLAAAPFPPRCQRGSPCSQPRDCTCVARARSTDLHVLCSAELKWTSIDPVRFAEEEEEPGPLFLWVGVMPNTLSLEDARNPAVRCKEILLEYQINDIEIAFRESVFRQSTRAGPQLLNHVLFIDPTAEVIGPFTPTLGLQIASKAFPDSEGTGCLYLCEGGGRDRTFLLTARHVVLPPSEHPNEFYHHDNNSKPRLEVIRFGSGAFQNALEAIMRKIEHEHIMIDIYKEYLEGLGEPVEGEPARITADRKKFGAKLVEMEASKARVNEFHGHITKYWSAENERILGHVVYAPSISVGIGDKQFTQDWALIELNQAKFDWDAFQGNVVHLGTKLSPFELMDKLYPDVETCDKTDYPPGGLMQLRDFVKDGELCRPTMFGANAEECLIVVKNGAGTGVTFGRTTSIKAFVREYKGNVIQSTSMAIPIYSYTHKDGAFSGPGDSGAVIADSNGRIIGMLTGGAGKEDLIDVTYASPYYFLDEYIKKAFPNSYLYPFPN</sequence>
<name>A0ACD3B8M6_9AGAR</name>